<sequence>MLRKRRMEKLHVTIHNNSFIYFKTEDQMNTLFQVFNLSEIQKGSEIEYLKIGDTVVKTQKAKDEKECIYFYFEDHFIGIRILSEIICDFFCIPIYSFLVSGAKNINDPRRAINWIMSRQNSIADCSFHCEETSDEDVTYFLDRLRVTKDLSVFVKTSENFQYSFK</sequence>
<dbReference type="Proteomes" id="UP000095282">
    <property type="component" value="Unplaced"/>
</dbReference>
<protein>
    <submittedName>
        <fullName evidence="2">DUF3850 domain-containing protein</fullName>
    </submittedName>
</protein>
<name>A0A1I7UMK7_9PELO</name>
<organism evidence="1 2">
    <name type="scientific">Caenorhabditis tropicalis</name>
    <dbReference type="NCBI Taxonomy" id="1561998"/>
    <lineage>
        <taxon>Eukaryota</taxon>
        <taxon>Metazoa</taxon>
        <taxon>Ecdysozoa</taxon>
        <taxon>Nematoda</taxon>
        <taxon>Chromadorea</taxon>
        <taxon>Rhabditida</taxon>
        <taxon>Rhabditina</taxon>
        <taxon>Rhabditomorpha</taxon>
        <taxon>Rhabditoidea</taxon>
        <taxon>Rhabditidae</taxon>
        <taxon>Peloderinae</taxon>
        <taxon>Caenorhabditis</taxon>
    </lineage>
</organism>
<proteinExistence type="predicted"/>
<evidence type="ECO:0000313" key="1">
    <source>
        <dbReference type="Proteomes" id="UP000095282"/>
    </source>
</evidence>
<dbReference type="WBParaSite" id="Csp11.Scaffold630.g17476.t1">
    <property type="protein sequence ID" value="Csp11.Scaffold630.g17476.t1"/>
    <property type="gene ID" value="Csp11.Scaffold630.g17476"/>
</dbReference>
<keyword evidence="1" id="KW-1185">Reference proteome</keyword>
<evidence type="ECO:0000313" key="2">
    <source>
        <dbReference type="WBParaSite" id="Csp11.Scaffold630.g17476.t1"/>
    </source>
</evidence>
<accession>A0A1I7UMK7</accession>
<reference evidence="2" key="1">
    <citation type="submission" date="2016-11" db="UniProtKB">
        <authorList>
            <consortium name="WormBaseParasite"/>
        </authorList>
    </citation>
    <scope>IDENTIFICATION</scope>
</reference>
<dbReference type="AlphaFoldDB" id="A0A1I7UMK7"/>